<keyword evidence="13" id="KW-1185">Reference proteome</keyword>
<dbReference type="EMBL" id="CAJNOJ010000030">
    <property type="protein sequence ID" value="CAF0888857.1"/>
    <property type="molecule type" value="Genomic_DNA"/>
</dbReference>
<dbReference type="GO" id="GO:0043596">
    <property type="term" value="C:nuclear replication fork"/>
    <property type="evidence" value="ECO:0007669"/>
    <property type="project" value="TreeGrafter"/>
</dbReference>
<dbReference type="AlphaFoldDB" id="A0A815D1I1"/>
<evidence type="ECO:0000256" key="5">
    <source>
        <dbReference type="ARBA" id="ARBA00022723"/>
    </source>
</evidence>
<evidence type="ECO:0000256" key="7">
    <source>
        <dbReference type="ARBA" id="ARBA00022833"/>
    </source>
</evidence>
<feature type="compositionally biased region" description="Polar residues" evidence="9">
    <location>
        <begin position="501"/>
        <end position="525"/>
    </location>
</feature>
<dbReference type="InterPro" id="IPR055065">
    <property type="entry name" value="OB_MCM10"/>
</dbReference>
<dbReference type="GO" id="GO:0003697">
    <property type="term" value="F:single-stranded DNA binding"/>
    <property type="evidence" value="ECO:0007669"/>
    <property type="project" value="InterPro"/>
</dbReference>
<dbReference type="GO" id="GO:0006270">
    <property type="term" value="P:DNA replication initiation"/>
    <property type="evidence" value="ECO:0007669"/>
    <property type="project" value="InterPro"/>
</dbReference>
<gene>
    <name evidence="11" type="ORF">EDS130_LOCUS9175</name>
    <name evidence="12" type="ORF">XAT740_LOCUS28386</name>
</gene>
<dbReference type="Gene3D" id="2.40.50.140">
    <property type="entry name" value="Nucleic acid-binding proteins"/>
    <property type="match status" value="1"/>
</dbReference>
<evidence type="ECO:0000256" key="2">
    <source>
        <dbReference type="ARBA" id="ARBA00009679"/>
    </source>
</evidence>
<evidence type="ECO:0000313" key="13">
    <source>
        <dbReference type="Proteomes" id="UP000663828"/>
    </source>
</evidence>
<reference evidence="12" key="1">
    <citation type="submission" date="2021-02" db="EMBL/GenBank/DDBJ databases">
        <authorList>
            <person name="Nowell W R."/>
        </authorList>
    </citation>
    <scope>NUCLEOTIDE SEQUENCE</scope>
</reference>
<dbReference type="InterPro" id="IPR015408">
    <property type="entry name" value="Znf_Mcm10/DnaG"/>
</dbReference>
<feature type="compositionally biased region" description="Low complexity" evidence="9">
    <location>
        <begin position="328"/>
        <end position="337"/>
    </location>
</feature>
<name>A0A815D1I1_ADIRI</name>
<evidence type="ECO:0000259" key="10">
    <source>
        <dbReference type="SMART" id="SM01280"/>
    </source>
</evidence>
<dbReference type="InterPro" id="IPR056791">
    <property type="entry name" value="Znf_Mcm10_C"/>
</dbReference>
<keyword evidence="8" id="KW-0539">Nucleus</keyword>
<dbReference type="Proteomes" id="UP000663852">
    <property type="component" value="Unassembled WGS sequence"/>
</dbReference>
<evidence type="ECO:0000256" key="3">
    <source>
        <dbReference type="ARBA" id="ARBA00017770"/>
    </source>
</evidence>
<evidence type="ECO:0000256" key="4">
    <source>
        <dbReference type="ARBA" id="ARBA00022705"/>
    </source>
</evidence>
<dbReference type="InterPro" id="IPR015411">
    <property type="entry name" value="Rep_factor_Mcm10_C"/>
</dbReference>
<keyword evidence="6" id="KW-0863">Zinc-finger</keyword>
<sequence length="697" mass="78016">MENEIDEDELAAILAEDDQQEEIEDIPIDKPSTSELSFAECAEKMTPDQLIQLTYALVDTPSTAVTTATTEKSATYKFSDKDMGDLFGSKKSNTAQASKKAISSTLSTGLTTQSMITPSVYIEPSTHIRIGTMNYTPAEIKTKLTSTKFVRLSEIEKQPSPMPAEWCTMAVLAHKSDVKQASNGSTYSIWRLTDFKVTINMFLFGDAHQSLWKTVLSSVVLIYNGDTKKSGQLSIKHERSLCILGSNPDLGQCKAKTKSGEQCKMLIDRHACEYCVTHANQIHKSGQRNNNKFNAGNMSRMNLQSTGSYVPQKFASIGSGSGGGGYGSSWSTNSSKSMVKKKNTSTKDNGNELNSKEKSMLVMLGIEDDPLMCVRSEETKGLGDSIADVRELYQARQASGKTKRVTYDETKYRDEVDASTQIRSYPMAASETPIAPESQKVDLLKSIAVKQTKDIQLSAPKQFVDLAKPASSEAINSAKQRAIDILKQRLAQKQIMPNKGQSLISADVSSPPSKRSNTDSDSANLSPKRLKISNTSEPINVKQRFTDIMNMKSAHADLYSQLTLDEIFERYKKKEDIEEKLLQVMERDIKVVICRQCQYTAYKQSILCKQKQHYVKICEVKQKFFECIECHKRVFTWSQYPVENCTNCHSLKGFRRTALIRERHGAKFDDEILLLRGEEEKFLNSFISYEKLPSVID</sequence>
<accession>A0A815D1I1</accession>
<keyword evidence="4" id="KW-0235">DNA replication</keyword>
<comment type="caution">
    <text evidence="12">The sequence shown here is derived from an EMBL/GenBank/DDBJ whole genome shotgun (WGS) entry which is preliminary data.</text>
</comment>
<dbReference type="Pfam" id="PF09332">
    <property type="entry name" value="Mcm10"/>
    <property type="match status" value="1"/>
</dbReference>
<evidence type="ECO:0000256" key="1">
    <source>
        <dbReference type="ARBA" id="ARBA00004123"/>
    </source>
</evidence>
<dbReference type="Pfam" id="PF24863">
    <property type="entry name" value="zf-CCCH_Mcm10"/>
    <property type="match status" value="1"/>
</dbReference>
<dbReference type="PANTHER" id="PTHR13454:SF11">
    <property type="entry name" value="PROTEIN MCM10 HOMOLOG"/>
    <property type="match status" value="1"/>
</dbReference>
<keyword evidence="5" id="KW-0479">Metal-binding</keyword>
<comment type="subcellular location">
    <subcellularLocation>
        <location evidence="1">Nucleus</location>
    </subcellularLocation>
</comment>
<evidence type="ECO:0000256" key="9">
    <source>
        <dbReference type="SAM" id="MobiDB-lite"/>
    </source>
</evidence>
<dbReference type="PANTHER" id="PTHR13454">
    <property type="entry name" value="PROTEIN MCM10 HOMOLOG"/>
    <property type="match status" value="1"/>
</dbReference>
<evidence type="ECO:0000313" key="12">
    <source>
        <dbReference type="EMBL" id="CAF1291910.1"/>
    </source>
</evidence>
<dbReference type="Proteomes" id="UP000663828">
    <property type="component" value="Unassembled WGS sequence"/>
</dbReference>
<dbReference type="GO" id="GO:0008270">
    <property type="term" value="F:zinc ion binding"/>
    <property type="evidence" value="ECO:0007669"/>
    <property type="project" value="UniProtKB-KW"/>
</dbReference>
<evidence type="ECO:0000256" key="8">
    <source>
        <dbReference type="ARBA" id="ARBA00023242"/>
    </source>
</evidence>
<dbReference type="Pfam" id="PF09329">
    <property type="entry name" value="zf-primase"/>
    <property type="match status" value="1"/>
</dbReference>
<dbReference type="InterPro" id="IPR040184">
    <property type="entry name" value="Mcm10"/>
</dbReference>
<keyword evidence="7" id="KW-0862">Zinc</keyword>
<protein>
    <recommendedName>
        <fullName evidence="3">Protein MCM10 homolog</fullName>
    </recommendedName>
</protein>
<evidence type="ECO:0000256" key="6">
    <source>
        <dbReference type="ARBA" id="ARBA00022771"/>
    </source>
</evidence>
<dbReference type="OrthoDB" id="273123at2759"/>
<comment type="similarity">
    <text evidence="2">Belongs to the MCM10 family.</text>
</comment>
<evidence type="ECO:0000313" key="11">
    <source>
        <dbReference type="EMBL" id="CAF0888857.1"/>
    </source>
</evidence>
<dbReference type="Pfam" id="PF22379">
    <property type="entry name" value="OB_MCM10"/>
    <property type="match status" value="1"/>
</dbReference>
<dbReference type="SMART" id="SM01280">
    <property type="entry name" value="Mcm10"/>
    <property type="match status" value="1"/>
</dbReference>
<dbReference type="GO" id="GO:0003688">
    <property type="term" value="F:DNA replication origin binding"/>
    <property type="evidence" value="ECO:0007669"/>
    <property type="project" value="TreeGrafter"/>
</dbReference>
<proteinExistence type="inferred from homology"/>
<feature type="domain" description="Replication factor Mcm10 C-terminal" evidence="10">
    <location>
        <begin position="328"/>
        <end position="685"/>
    </location>
</feature>
<feature type="region of interest" description="Disordered" evidence="9">
    <location>
        <begin position="321"/>
        <end position="356"/>
    </location>
</feature>
<dbReference type="InterPro" id="IPR012340">
    <property type="entry name" value="NA-bd_OB-fold"/>
</dbReference>
<organism evidence="12 13">
    <name type="scientific">Adineta ricciae</name>
    <name type="common">Rotifer</name>
    <dbReference type="NCBI Taxonomy" id="249248"/>
    <lineage>
        <taxon>Eukaryota</taxon>
        <taxon>Metazoa</taxon>
        <taxon>Spiralia</taxon>
        <taxon>Gnathifera</taxon>
        <taxon>Rotifera</taxon>
        <taxon>Eurotatoria</taxon>
        <taxon>Bdelloidea</taxon>
        <taxon>Adinetida</taxon>
        <taxon>Adinetidae</taxon>
        <taxon>Adineta</taxon>
    </lineage>
</organism>
<feature type="region of interest" description="Disordered" evidence="9">
    <location>
        <begin position="501"/>
        <end position="527"/>
    </location>
</feature>
<dbReference type="EMBL" id="CAJNOR010002420">
    <property type="protein sequence ID" value="CAF1291910.1"/>
    <property type="molecule type" value="Genomic_DNA"/>
</dbReference>